<keyword evidence="4" id="KW-1185">Reference proteome</keyword>
<feature type="transmembrane region" description="Helical" evidence="2">
    <location>
        <begin position="143"/>
        <end position="165"/>
    </location>
</feature>
<organism evidence="3 4">
    <name type="scientific">Bradyrhizobium japonicum</name>
    <dbReference type="NCBI Taxonomy" id="375"/>
    <lineage>
        <taxon>Bacteria</taxon>
        <taxon>Pseudomonadati</taxon>
        <taxon>Pseudomonadota</taxon>
        <taxon>Alphaproteobacteria</taxon>
        <taxon>Hyphomicrobiales</taxon>
        <taxon>Nitrobacteraceae</taxon>
        <taxon>Bradyrhizobium</taxon>
    </lineage>
</organism>
<reference evidence="3 4" key="1">
    <citation type="submission" date="2024-06" db="EMBL/GenBank/DDBJ databases">
        <title>Genomic Encyclopedia of Type Strains, Phase V (KMG-V): Genome sequencing to study the core and pangenomes of soil and plant-associated prokaryotes.</title>
        <authorList>
            <person name="Whitman W."/>
        </authorList>
    </citation>
    <scope>NUCLEOTIDE SEQUENCE [LARGE SCALE GENOMIC DNA]</scope>
    <source>
        <strain evidence="3 4">USDA 160</strain>
    </source>
</reference>
<comment type="caution">
    <text evidence="3">The sequence shown here is derived from an EMBL/GenBank/DDBJ whole genome shotgun (WGS) entry which is preliminary data.</text>
</comment>
<feature type="region of interest" description="Disordered" evidence="1">
    <location>
        <begin position="83"/>
        <end position="133"/>
    </location>
</feature>
<dbReference type="EMBL" id="JBEPTQ010000002">
    <property type="protein sequence ID" value="MET4720795.1"/>
    <property type="molecule type" value="Genomic_DNA"/>
</dbReference>
<evidence type="ECO:0000256" key="1">
    <source>
        <dbReference type="SAM" id="MobiDB-lite"/>
    </source>
</evidence>
<sequence>MSKQSDQKEPADKPAPVAQWSEIESDRASAIGDQVRAAVRNVLNKGGSVSATQLAKWGPDGTEFFFRVLRKGITKQMAMLSPPASAAASPKPVRAAGGNATSKTKQAAQRAAAGKATSSSLPVSADRNWTDQQRNRWSARRRAILHGLIVAVMLFVGTAVFTRLWGALAPLIQQQIQNWR</sequence>
<evidence type="ECO:0000256" key="2">
    <source>
        <dbReference type="SAM" id="Phobius"/>
    </source>
</evidence>
<keyword evidence="2" id="KW-0812">Transmembrane</keyword>
<keyword evidence="2" id="KW-1133">Transmembrane helix</keyword>
<feature type="compositionally biased region" description="Low complexity" evidence="1">
    <location>
        <begin position="83"/>
        <end position="119"/>
    </location>
</feature>
<name>A0ABV2RW26_BRAJP</name>
<evidence type="ECO:0000313" key="4">
    <source>
        <dbReference type="Proteomes" id="UP001549291"/>
    </source>
</evidence>
<gene>
    <name evidence="3" type="ORF">ABIF63_004901</name>
</gene>
<proteinExistence type="predicted"/>
<protein>
    <submittedName>
        <fullName evidence="3">Uncharacterized protein</fullName>
    </submittedName>
</protein>
<evidence type="ECO:0000313" key="3">
    <source>
        <dbReference type="EMBL" id="MET4720795.1"/>
    </source>
</evidence>
<accession>A0ABV2RW26</accession>
<dbReference type="RefSeq" id="WP_248888396.1">
    <property type="nucleotide sequence ID" value="NZ_CP066351.1"/>
</dbReference>
<keyword evidence="2" id="KW-0472">Membrane</keyword>
<dbReference type="Proteomes" id="UP001549291">
    <property type="component" value="Unassembled WGS sequence"/>
</dbReference>
<feature type="compositionally biased region" description="Basic and acidic residues" evidence="1">
    <location>
        <begin position="1"/>
        <end position="12"/>
    </location>
</feature>
<feature type="region of interest" description="Disordered" evidence="1">
    <location>
        <begin position="1"/>
        <end position="25"/>
    </location>
</feature>